<organism evidence="16">
    <name type="scientific">Micromonas pusilla</name>
    <name type="common">Picoplanktonic green alga</name>
    <name type="synonym">Chromulina pusilla</name>
    <dbReference type="NCBI Taxonomy" id="38833"/>
    <lineage>
        <taxon>Eukaryota</taxon>
        <taxon>Viridiplantae</taxon>
        <taxon>Chlorophyta</taxon>
        <taxon>Mamiellophyceae</taxon>
        <taxon>Mamiellales</taxon>
        <taxon>Mamiellaceae</taxon>
        <taxon>Micromonas</taxon>
    </lineage>
</organism>
<evidence type="ECO:0000256" key="2">
    <source>
        <dbReference type="ARBA" id="ARBA00006996"/>
    </source>
</evidence>
<evidence type="ECO:0000313" key="16">
    <source>
        <dbReference type="EMBL" id="CAD8590669.1"/>
    </source>
</evidence>
<evidence type="ECO:0000259" key="14">
    <source>
        <dbReference type="PROSITE" id="PS50004"/>
    </source>
</evidence>
<dbReference type="SMART" id="SM00239">
    <property type="entry name" value="C2"/>
    <property type="match status" value="2"/>
</dbReference>
<dbReference type="Pfam" id="PF00168">
    <property type="entry name" value="C2"/>
    <property type="match status" value="2"/>
</dbReference>
<keyword evidence="4 13" id="KW-0812">Transmembrane</keyword>
<dbReference type="Pfam" id="PF17047">
    <property type="entry name" value="SMP_LBD"/>
    <property type="match status" value="1"/>
</dbReference>
<keyword evidence="9" id="KW-0445">Lipid transport</keyword>
<dbReference type="PROSITE" id="PS51847">
    <property type="entry name" value="SMP"/>
    <property type="match status" value="1"/>
</dbReference>
<evidence type="ECO:0000256" key="5">
    <source>
        <dbReference type="ARBA" id="ARBA00022723"/>
    </source>
</evidence>
<dbReference type="GO" id="GO:0016020">
    <property type="term" value="C:membrane"/>
    <property type="evidence" value="ECO:0007669"/>
    <property type="project" value="UniProtKB-SubCell"/>
</dbReference>
<dbReference type="EMBL" id="HBEV01010488">
    <property type="protein sequence ID" value="CAD8590669.1"/>
    <property type="molecule type" value="Transcribed_RNA"/>
</dbReference>
<dbReference type="CDD" id="cd00030">
    <property type="entry name" value="C2"/>
    <property type="match status" value="2"/>
</dbReference>
<proteinExistence type="inferred from homology"/>
<evidence type="ECO:0000256" key="9">
    <source>
        <dbReference type="ARBA" id="ARBA00023055"/>
    </source>
</evidence>
<evidence type="ECO:0000256" key="4">
    <source>
        <dbReference type="ARBA" id="ARBA00022692"/>
    </source>
</evidence>
<evidence type="ECO:0000256" key="1">
    <source>
        <dbReference type="ARBA" id="ARBA00004167"/>
    </source>
</evidence>
<comment type="subcellular location">
    <subcellularLocation>
        <location evidence="1">Membrane</location>
        <topology evidence="1">Single-pass membrane protein</topology>
    </subcellularLocation>
</comment>
<keyword evidence="6" id="KW-0677">Repeat</keyword>
<evidence type="ECO:0000256" key="6">
    <source>
        <dbReference type="ARBA" id="ARBA00022737"/>
    </source>
</evidence>
<evidence type="ECO:0000256" key="11">
    <source>
        <dbReference type="ARBA" id="ARBA00023136"/>
    </source>
</evidence>
<dbReference type="GO" id="GO:0006869">
    <property type="term" value="P:lipid transport"/>
    <property type="evidence" value="ECO:0007669"/>
    <property type="project" value="UniProtKB-KW"/>
</dbReference>
<dbReference type="PANTHER" id="PTHR10774">
    <property type="entry name" value="EXTENDED SYNAPTOTAGMIN-RELATED"/>
    <property type="match status" value="1"/>
</dbReference>
<evidence type="ECO:0000256" key="8">
    <source>
        <dbReference type="ARBA" id="ARBA00022989"/>
    </source>
</evidence>
<comment type="similarity">
    <text evidence="2">Belongs to the synaptotagmin family.</text>
</comment>
<keyword evidence="7" id="KW-0106">Calcium</keyword>
<feature type="domain" description="C2" evidence="14">
    <location>
        <begin position="746"/>
        <end position="881"/>
    </location>
</feature>
<feature type="region of interest" description="Disordered" evidence="12">
    <location>
        <begin position="1"/>
        <end position="48"/>
    </location>
</feature>
<name>A0A7S0KT60_MICPS</name>
<sequence>MAFSCFGKSPQPGASSRRGSASPSMQDSNRKLPKLQPAVNYDNDFGDGNLDIGDVGIDKLVKAELEARRRAAIDSGIDPDAPVPLPPVNPPEYDKDAVLQPLERRPKPHGWLETPDVSPAEGARTKEEIAAVKFVPSEHAAQPHATPAPTPLAERTFARYPPGCGPFFGGPSWPTDGGAPGGVSHALRSAGFTANFCVIVATGALAPCASALIRAAFDVNSFMTNEGTDDDGVPAPIAAWALSALAVCAGGWAYWRSQRVPIARWMRRVAAGVGIPDRAPGDVVVSGVAFFVGLAAFVTALCVDVAAHQLVKSRYKSSFIAGCVAAVVICVEHERRRRSRRAFKRALTAFFDAEKSKEGLAALMGKVEAIDKSEFNFGSSAPSWARFQENELAHWLNGFLARTWPFYNRSVCNLVRDIVEPLLEEHRPGIFSRLYFDTLDLGHEPIQVRGVEYVGTRSDAMGVSLELDVAWPGRAKIKLNAKSSVLGSIIIAVKDVEVYAKVRVTLQPLMPTLCPFGGLIITLTEKPAVEFDLDLPLGLEGTVTAIVEDFVEKLLSEILGEALVWPERIVIPIADEEEPLKIPNGETVTHQWYVDNVLTLRNTGLVCVTAKRAENVIGTDLMSKADSYVRMYVKSKGKGKTNTEVIDNNNDPTWDHTSYMLVDDMNERKLTVAIMDENSPLPDVVIGEKVIDLKSLNLTPNESEEIWIDFPETEKRNRSYKRGPMRLLLDVTYIPFDATAASMPLSPETMHRTRSATLAKLKGIGMLTCVLVKATGVKAADRGGTSDPYCKLSMPPGLESGGKQNGKSIKHKSRVVDKTLNPEWNETFEFVGVKESGVLTVECYDRDVAMMGMGKSKDALGVVEVNVMEDVIKAATANEWGLTEVEREFALKGDKTITGTVTMKLIWQPFA</sequence>
<evidence type="ECO:0000256" key="3">
    <source>
        <dbReference type="ARBA" id="ARBA00022448"/>
    </source>
</evidence>
<keyword evidence="11 13" id="KW-0472">Membrane</keyword>
<feature type="transmembrane region" description="Helical" evidence="13">
    <location>
        <begin position="283"/>
        <end position="307"/>
    </location>
</feature>
<feature type="transmembrane region" description="Helical" evidence="13">
    <location>
        <begin position="196"/>
        <end position="217"/>
    </location>
</feature>
<evidence type="ECO:0000256" key="10">
    <source>
        <dbReference type="ARBA" id="ARBA00023121"/>
    </source>
</evidence>
<feature type="domain" description="SMP-LTD" evidence="15">
    <location>
        <begin position="388"/>
        <end position="574"/>
    </location>
</feature>
<dbReference type="GO" id="GO:0008289">
    <property type="term" value="F:lipid binding"/>
    <property type="evidence" value="ECO:0007669"/>
    <property type="project" value="UniProtKB-KW"/>
</dbReference>
<feature type="domain" description="C2" evidence="14">
    <location>
        <begin position="583"/>
        <end position="708"/>
    </location>
</feature>
<dbReference type="InterPro" id="IPR035892">
    <property type="entry name" value="C2_domain_sf"/>
</dbReference>
<dbReference type="SUPFAM" id="SSF49562">
    <property type="entry name" value="C2 domain (Calcium/lipid-binding domain, CaLB)"/>
    <property type="match status" value="2"/>
</dbReference>
<gene>
    <name evidence="16" type="ORF">MSP1404_LOCUS8073</name>
</gene>
<evidence type="ECO:0000256" key="7">
    <source>
        <dbReference type="ARBA" id="ARBA00022837"/>
    </source>
</evidence>
<evidence type="ECO:0008006" key="17">
    <source>
        <dbReference type="Google" id="ProtNLM"/>
    </source>
</evidence>
<feature type="transmembrane region" description="Helical" evidence="13">
    <location>
        <begin position="237"/>
        <end position="255"/>
    </location>
</feature>
<dbReference type="InterPro" id="IPR039010">
    <property type="entry name" value="Synaptotagmin_SMP"/>
</dbReference>
<dbReference type="PANTHER" id="PTHR10774:SF190">
    <property type="entry name" value="C2 CALCIUM_LIPID-BINDING ENDONUCLEASE_EXONUCLEASE_PHOSPHATASE-RELATED"/>
    <property type="match status" value="1"/>
</dbReference>
<evidence type="ECO:0000256" key="12">
    <source>
        <dbReference type="SAM" id="MobiDB-lite"/>
    </source>
</evidence>
<protein>
    <recommendedName>
        <fullName evidence="17">Plant synaptotagmin</fullName>
    </recommendedName>
</protein>
<dbReference type="GO" id="GO:0005783">
    <property type="term" value="C:endoplasmic reticulum"/>
    <property type="evidence" value="ECO:0007669"/>
    <property type="project" value="TreeGrafter"/>
</dbReference>
<keyword evidence="8 13" id="KW-1133">Transmembrane helix</keyword>
<dbReference type="InterPro" id="IPR045050">
    <property type="entry name" value="Synaptotagmin_plant"/>
</dbReference>
<dbReference type="AlphaFoldDB" id="A0A7S0KT60"/>
<dbReference type="InterPro" id="IPR031468">
    <property type="entry name" value="SMP_LBD"/>
</dbReference>
<keyword evidence="5" id="KW-0479">Metal-binding</keyword>
<dbReference type="CDD" id="cd21677">
    <property type="entry name" value="SMP_SYT"/>
    <property type="match status" value="1"/>
</dbReference>
<evidence type="ECO:0000259" key="15">
    <source>
        <dbReference type="PROSITE" id="PS51847"/>
    </source>
</evidence>
<keyword evidence="3" id="KW-0813">Transport</keyword>
<dbReference type="GO" id="GO:0046872">
    <property type="term" value="F:metal ion binding"/>
    <property type="evidence" value="ECO:0007669"/>
    <property type="project" value="UniProtKB-KW"/>
</dbReference>
<feature type="compositionally biased region" description="Low complexity" evidence="12">
    <location>
        <begin position="12"/>
        <end position="24"/>
    </location>
</feature>
<dbReference type="PROSITE" id="PS50004">
    <property type="entry name" value="C2"/>
    <property type="match status" value="2"/>
</dbReference>
<evidence type="ECO:0000256" key="13">
    <source>
        <dbReference type="SAM" id="Phobius"/>
    </source>
</evidence>
<dbReference type="Gene3D" id="2.60.40.150">
    <property type="entry name" value="C2 domain"/>
    <property type="match status" value="2"/>
</dbReference>
<reference evidence="16" key="1">
    <citation type="submission" date="2021-01" db="EMBL/GenBank/DDBJ databases">
        <authorList>
            <person name="Corre E."/>
            <person name="Pelletier E."/>
            <person name="Niang G."/>
            <person name="Scheremetjew M."/>
            <person name="Finn R."/>
            <person name="Kale V."/>
            <person name="Holt S."/>
            <person name="Cochrane G."/>
            <person name="Meng A."/>
            <person name="Brown T."/>
            <person name="Cohen L."/>
        </authorList>
    </citation>
    <scope>NUCLEOTIDE SEQUENCE</scope>
    <source>
        <strain evidence="16">CCMP494</strain>
    </source>
</reference>
<dbReference type="InterPro" id="IPR000008">
    <property type="entry name" value="C2_dom"/>
</dbReference>
<accession>A0A7S0KT60</accession>
<keyword evidence="10" id="KW-0446">Lipid-binding</keyword>